<dbReference type="CDD" id="cd18025">
    <property type="entry name" value="DEXHc_DDX60"/>
    <property type="match status" value="1"/>
</dbReference>
<dbReference type="InterPro" id="IPR001650">
    <property type="entry name" value="Helicase_C-like"/>
</dbReference>
<dbReference type="PANTHER" id="PTHR44533">
    <property type="entry name" value="DEAD/H RNA HELICASE, PUTATIVE-RELATED"/>
    <property type="match status" value="1"/>
</dbReference>
<dbReference type="GO" id="GO:0005524">
    <property type="term" value="F:ATP binding"/>
    <property type="evidence" value="ECO:0007669"/>
    <property type="project" value="UniProtKB-KW"/>
</dbReference>
<dbReference type="InterPro" id="IPR014001">
    <property type="entry name" value="Helicase_ATP-bd"/>
</dbReference>
<evidence type="ECO:0000256" key="2">
    <source>
        <dbReference type="ARBA" id="ARBA00022801"/>
    </source>
</evidence>
<dbReference type="Gene3D" id="3.40.50.300">
    <property type="entry name" value="P-loop containing nucleotide triphosphate hydrolases"/>
    <property type="match status" value="2"/>
</dbReference>
<dbReference type="InterPro" id="IPR027417">
    <property type="entry name" value="P-loop_NTPase"/>
</dbReference>
<dbReference type="InterPro" id="IPR055124">
    <property type="entry name" value="PIN-like_DDX60"/>
</dbReference>
<dbReference type="SMART" id="SM00490">
    <property type="entry name" value="HELICc"/>
    <property type="match status" value="1"/>
</dbReference>
<dbReference type="PANTHER" id="PTHR44533:SF4">
    <property type="entry name" value="DEAD_H RNA HELICASE, PUTATIVE-RELATED"/>
    <property type="match status" value="1"/>
</dbReference>
<dbReference type="Pfam" id="PF23002">
    <property type="entry name" value="PIN-like_DDX60"/>
    <property type="match status" value="1"/>
</dbReference>
<dbReference type="GO" id="GO:0005737">
    <property type="term" value="C:cytoplasm"/>
    <property type="evidence" value="ECO:0007669"/>
    <property type="project" value="TreeGrafter"/>
</dbReference>
<protein>
    <recommendedName>
        <fullName evidence="10">DEAD/DEAH box helicase</fullName>
    </recommendedName>
</protein>
<keyword evidence="2" id="KW-0378">Hydrolase</keyword>
<accession>A0A4P7N4R0</accession>
<sequence length="1771" mass="200054">MDSTKALRDWYTERSGLRVDLVGDFAGKELFAIHGEVLMAHCISQAKVNYQEGFQLLHAVYAVEKFLNELDQRHCHFQVIWLESHERLCIPPGTPEEHHIKYILTRRILIQHLNRGLDARRPRCSYVFDSLDDQRFINHLKSSPILFFLCSDGRQNLTAPEPTAPQNISMCLFLIYHLNLRGYSIALIDDAEISNAKVAATVFTPTHDNAIPFADQLFPEEDVGTKPDTKIVGEVAHQLLLKTDDWASWDDGTSLTARQALLVAALSESAQINPDQLLIACVLAHMGLLMDHSLVQRASNRQQHTESQASVFLKRLLEISTHLIKKSTASDEKLFLSKLEWDAFDLFDGMLFYSVIGNTKGISLSQSTTSTVMGLSKKINTLSGLDCSSALKYLLSEPQDLPDPSVLGKEKDCAKTVAMRPVMKFAHPAFDKYFEDVKVDVNLIAERPIASKIFQEATHWHNSKKKLSMKQKPKLLDKWALKRNQRFTTATKKYADSLTTGTPENILVMDKSASSTPAPGWKEELRQKSSDTAKRLAMKKDTRGKVARGGILIAAAAPTPKQGAPGAAERLWATKKKELQKMTDFRNQLVAAKDYESGIMFGKDLVGGEISLYICKLLVAIFDKEVKTGKGKGLAAIVEVFWTRVIELKTKRLAEESTAELNKLATALQTSTERARSQGLYHGATSIEHQLEFYGPDMERGFDPKFDPRVSSFNPDAWQRKVLDAIDAKKSLCVIAPTSAGKTFISFYAMKKVMQSSDNDVLVYVAPTKALVNQIAAEVQGRFKKKFRYEESRSVWAIHTRDYRVNNPTGCQILVTVPHILQIMLLSPPNVEKANSWAHRIKRIIFDEVHCIGQAQEGVIWEQLLLLAPCPIIALSATVGNPQEFVAWLSESQKTKGHDLELVEHKARYSDLRKYIYRPPCKSQDKFDGFPPRDQAERVVHGLDEQGKSPFSFVHPIGSIVDRNRGTLDDISLEARDCLKLWLSMRKHQTEAFPVADKLDPSQALPAIVKKADILCWEEDLKACLLPWMMDPESPFESVRGDLRFCNNGDMQTRNKRKGEQLSPEHFQLLLDLHQRQGLPAIIFNYDRMKCESIMKSVIAELKRHELEWKKTSKEWQKTIKDYEKWVKAQEKIKETKQGRKQDKNGLEEGMSKMDFVREEGQEEVSNWQSFDPQAPLAKFSFSDSRKCQREDLEELIRSLNWVNLDPVFIEALRRGVGVHHAGMNRKYRQVVEMLCRRGFLTVVIATGTLALGINVPCKTVVFSEDSVFLSALNYRQASGRAGRRGFDLLGNVVFNIPTHRSFEIMSSRLPDLRGQFPVSTTIVLRTLSLCSHTQNNDFSIQAAQSLLSQNLLYLGGPAGELAVKHHLRFSIEYLRKQHLLSDSGAPLNFAGLITHLYFTENSAFAFHSLLKGGYFHRLCGEVYTRPSAVVRELMLVLSHLFCRQPVTRIGDTEWLQGVKESSSSIVVLPDLPPKALDLLREHNWETLAIFKNYVQTYICQNLADSPDDELPFSKYPAGSQVSGSHVSQTRKAPEIRSPFAALSGFTDSFNSIQELCQTVREGVFLEESAVPYIKIYPDDTDGVPWNAYLYDFFMHGDLKALVTGNGIKEGDVWFRLKDFSLILATIITSLDNFLDPKAGYPDMTDVQDVQDVIDRVAEDQGAVESDNIQPADIPMPLGELTNNKKTKRKKVAEAWDDDEDEDENKSADGYAAVNGSDRRTGVHNSDSETEVGWDDVPAWQEQDEANLRNILKAFKLLQVEFDEKFRRIWA</sequence>
<feature type="domain" description="Helicase ATP-binding" evidence="6">
    <location>
        <begin position="723"/>
        <end position="897"/>
    </location>
</feature>
<evidence type="ECO:0000313" key="9">
    <source>
        <dbReference type="Proteomes" id="UP000294847"/>
    </source>
</evidence>
<dbReference type="GO" id="GO:0016787">
    <property type="term" value="F:hydrolase activity"/>
    <property type="evidence" value="ECO:0007669"/>
    <property type="project" value="UniProtKB-KW"/>
</dbReference>
<evidence type="ECO:0000259" key="6">
    <source>
        <dbReference type="PROSITE" id="PS51192"/>
    </source>
</evidence>
<evidence type="ECO:0000313" key="8">
    <source>
        <dbReference type="EMBL" id="QBZ57373.1"/>
    </source>
</evidence>
<dbReference type="InterPro" id="IPR052431">
    <property type="entry name" value="SKI2_subfamily_helicases"/>
</dbReference>
<evidence type="ECO:0000256" key="4">
    <source>
        <dbReference type="ARBA" id="ARBA00022840"/>
    </source>
</evidence>
<organism evidence="8 9">
    <name type="scientific">Pyricularia oryzae</name>
    <name type="common">Rice blast fungus</name>
    <name type="synonym">Magnaporthe oryzae</name>
    <dbReference type="NCBI Taxonomy" id="318829"/>
    <lineage>
        <taxon>Eukaryota</taxon>
        <taxon>Fungi</taxon>
        <taxon>Dikarya</taxon>
        <taxon>Ascomycota</taxon>
        <taxon>Pezizomycotina</taxon>
        <taxon>Sordariomycetes</taxon>
        <taxon>Sordariomycetidae</taxon>
        <taxon>Magnaporthales</taxon>
        <taxon>Pyriculariaceae</taxon>
        <taxon>Pyricularia</taxon>
    </lineage>
</organism>
<dbReference type="FunFam" id="3.40.50.300:FF:001039">
    <property type="entry name" value="ATP-dependent RNA helicase DDX60"/>
    <property type="match status" value="1"/>
</dbReference>
<reference evidence="8 9" key="1">
    <citation type="journal article" date="2019" name="Mol. Biol. Evol.">
        <title>Blast fungal genomes show frequent chromosomal changes, gene gains and losses, and effector gene turnover.</title>
        <authorList>
            <person name="Gomez Luciano L.B."/>
            <person name="Jason Tsai I."/>
            <person name="Chuma I."/>
            <person name="Tosa Y."/>
            <person name="Chen Y.H."/>
            <person name="Li J.Y."/>
            <person name="Li M.Y."/>
            <person name="Jade Lu M.Y."/>
            <person name="Nakayashiki H."/>
            <person name="Li W.H."/>
        </authorList>
    </citation>
    <scope>NUCLEOTIDE SEQUENCE [LARGE SCALE GENOMIC DNA]</scope>
    <source>
        <strain evidence="8">MZ5-1-6</strain>
    </source>
</reference>
<evidence type="ECO:0000256" key="5">
    <source>
        <dbReference type="SAM" id="MobiDB-lite"/>
    </source>
</evidence>
<feature type="compositionally biased region" description="Acidic residues" evidence="5">
    <location>
        <begin position="1695"/>
        <end position="1704"/>
    </location>
</feature>
<evidence type="ECO:0008006" key="10">
    <source>
        <dbReference type="Google" id="ProtNLM"/>
    </source>
</evidence>
<dbReference type="GO" id="GO:0004386">
    <property type="term" value="F:helicase activity"/>
    <property type="evidence" value="ECO:0007669"/>
    <property type="project" value="UniProtKB-KW"/>
</dbReference>
<gene>
    <name evidence="8" type="ORF">PoMZ_02297</name>
</gene>
<dbReference type="PROSITE" id="PS51192">
    <property type="entry name" value="HELICASE_ATP_BIND_1"/>
    <property type="match status" value="1"/>
</dbReference>
<dbReference type="PROSITE" id="PS51194">
    <property type="entry name" value="HELICASE_CTER"/>
    <property type="match status" value="1"/>
</dbReference>
<dbReference type="SMART" id="SM00487">
    <property type="entry name" value="DEXDc"/>
    <property type="match status" value="1"/>
</dbReference>
<proteinExistence type="predicted"/>
<keyword evidence="3" id="KW-0347">Helicase</keyword>
<feature type="region of interest" description="Disordered" evidence="5">
    <location>
        <begin position="1661"/>
        <end position="1738"/>
    </location>
</feature>
<evidence type="ECO:0000259" key="7">
    <source>
        <dbReference type="PROSITE" id="PS51194"/>
    </source>
</evidence>
<dbReference type="GO" id="GO:0003676">
    <property type="term" value="F:nucleic acid binding"/>
    <property type="evidence" value="ECO:0007669"/>
    <property type="project" value="InterPro"/>
</dbReference>
<dbReference type="InterPro" id="IPR011545">
    <property type="entry name" value="DEAD/DEAH_box_helicase_dom"/>
</dbReference>
<feature type="domain" description="Helicase C-terminal" evidence="7">
    <location>
        <begin position="1153"/>
        <end position="1325"/>
    </location>
</feature>
<dbReference type="Proteomes" id="UP000294847">
    <property type="component" value="Chromosome 2"/>
</dbReference>
<keyword evidence="1" id="KW-0547">Nucleotide-binding</keyword>
<evidence type="ECO:0000256" key="3">
    <source>
        <dbReference type="ARBA" id="ARBA00022806"/>
    </source>
</evidence>
<dbReference type="SUPFAM" id="SSF52540">
    <property type="entry name" value="P-loop containing nucleoside triphosphate hydrolases"/>
    <property type="match status" value="1"/>
</dbReference>
<dbReference type="Pfam" id="PF00270">
    <property type="entry name" value="DEAD"/>
    <property type="match status" value="1"/>
</dbReference>
<evidence type="ECO:0000256" key="1">
    <source>
        <dbReference type="ARBA" id="ARBA00022741"/>
    </source>
</evidence>
<dbReference type="Pfam" id="PF26076">
    <property type="entry name" value="WHD_DDX60"/>
    <property type="match status" value="1"/>
</dbReference>
<keyword evidence="4" id="KW-0067">ATP-binding</keyword>
<feature type="region of interest" description="Disordered" evidence="5">
    <location>
        <begin position="512"/>
        <end position="533"/>
    </location>
</feature>
<dbReference type="Pfam" id="PF00271">
    <property type="entry name" value="Helicase_C"/>
    <property type="match status" value="1"/>
</dbReference>
<dbReference type="EMBL" id="CP034205">
    <property type="protein sequence ID" value="QBZ57373.1"/>
    <property type="molecule type" value="Genomic_DNA"/>
</dbReference>
<feature type="compositionally biased region" description="Basic and acidic residues" evidence="5">
    <location>
        <begin position="521"/>
        <end position="533"/>
    </location>
</feature>
<dbReference type="InterPro" id="IPR059032">
    <property type="entry name" value="WHD_DDX60"/>
</dbReference>
<name>A0A4P7N4R0_PYROR</name>